<gene>
    <name evidence="1" type="ORF">MEDNBIBF_00111</name>
</gene>
<evidence type="ECO:0000313" key="1">
    <source>
        <dbReference type="EMBL" id="WLW38311.1"/>
    </source>
</evidence>
<protein>
    <submittedName>
        <fullName evidence="1">Uncharacterized protein</fullName>
    </submittedName>
</protein>
<accession>A0AA50F0L2</accession>
<organism evidence="1 2">
    <name type="scientific">Escherichia phage SR02</name>
    <dbReference type="NCBI Taxonomy" id="3056226"/>
    <lineage>
        <taxon>Viruses</taxon>
        <taxon>Duplodnaviria</taxon>
        <taxon>Heunggongvirae</taxon>
        <taxon>Uroviricota</taxon>
        <taxon>Caudoviricetes</taxon>
        <taxon>Mktvariviridae</taxon>
        <taxon>Gordonclarkvirinae</taxon>
        <taxon>Kuravirus</taxon>
        <taxon>Kuravirus SR02</taxon>
    </lineage>
</organism>
<sequence length="35" mass="3982">MKKLLFLAVNRIGSTEASQDALKMNIQTSEENWDV</sequence>
<name>A0AA50F0L2_9CAUD</name>
<proteinExistence type="predicted"/>
<dbReference type="Proteomes" id="UP001237914">
    <property type="component" value="Segment"/>
</dbReference>
<reference evidence="1 2" key="1">
    <citation type="submission" date="2023-04" db="EMBL/GenBank/DDBJ databases">
        <authorList>
            <person name="Kongsomboonchoke P."/>
        </authorList>
    </citation>
    <scope>NUCLEOTIDE SEQUENCE [LARGE SCALE GENOMIC DNA]</scope>
</reference>
<keyword evidence="2" id="KW-1185">Reference proteome</keyword>
<evidence type="ECO:0000313" key="2">
    <source>
        <dbReference type="Proteomes" id="UP001237914"/>
    </source>
</evidence>
<dbReference type="EMBL" id="OQ870566">
    <property type="protein sequence ID" value="WLW38311.1"/>
    <property type="molecule type" value="Genomic_DNA"/>
</dbReference>